<name>A0A9J6CKU1_POLVA</name>
<comment type="caution">
    <text evidence="12">Lacks conserved residue(s) required for the propagation of feature annotation.</text>
</comment>
<evidence type="ECO:0000259" key="15">
    <source>
        <dbReference type="PROSITE" id="PS50026"/>
    </source>
</evidence>
<comment type="caution">
    <text evidence="16">The sequence shown here is derived from an EMBL/GenBank/DDBJ whole genome shotgun (WGS) entry which is preliminary data.</text>
</comment>
<keyword evidence="17" id="KW-1185">Reference proteome</keyword>
<evidence type="ECO:0000256" key="5">
    <source>
        <dbReference type="ARBA" id="ARBA00022536"/>
    </source>
</evidence>
<evidence type="ECO:0000256" key="11">
    <source>
        <dbReference type="ARBA" id="ARBA00023180"/>
    </source>
</evidence>
<evidence type="ECO:0000256" key="6">
    <source>
        <dbReference type="ARBA" id="ARBA00022692"/>
    </source>
</evidence>
<dbReference type="GO" id="GO:0008038">
    <property type="term" value="P:neuron recognition"/>
    <property type="evidence" value="ECO:0007669"/>
    <property type="project" value="UniProtKB-ARBA"/>
</dbReference>
<evidence type="ECO:0000256" key="7">
    <source>
        <dbReference type="ARBA" id="ARBA00022737"/>
    </source>
</evidence>
<feature type="compositionally biased region" description="Basic residues" evidence="13">
    <location>
        <begin position="1002"/>
        <end position="1011"/>
    </location>
</feature>
<feature type="transmembrane region" description="Helical" evidence="14">
    <location>
        <begin position="772"/>
        <end position="793"/>
    </location>
</feature>
<dbReference type="GO" id="GO:0005886">
    <property type="term" value="C:plasma membrane"/>
    <property type="evidence" value="ECO:0007669"/>
    <property type="project" value="UniProtKB-SubCell"/>
</dbReference>
<dbReference type="InterPro" id="IPR056820">
    <property type="entry name" value="TEN_TTR-like"/>
</dbReference>
<dbReference type="PANTHER" id="PTHR11219">
    <property type="entry name" value="TENEURIN AND N-ACETYLGLUCOSAMINE-1-PHOSPHODIESTER ALPHA-N-ACETYLGLUCOSAMINIDASE"/>
    <property type="match status" value="1"/>
</dbReference>
<dbReference type="SUPFAM" id="SSF57196">
    <property type="entry name" value="EGF/Laminin"/>
    <property type="match status" value="1"/>
</dbReference>
<evidence type="ECO:0000313" key="16">
    <source>
        <dbReference type="EMBL" id="KAG5682596.1"/>
    </source>
</evidence>
<dbReference type="PROSITE" id="PS01186">
    <property type="entry name" value="EGF_2"/>
    <property type="match status" value="3"/>
</dbReference>
<dbReference type="FunFam" id="2.10.25.10:FF:000021">
    <property type="entry name" value="Teneurin transmembrane protein 2"/>
    <property type="match status" value="2"/>
</dbReference>
<dbReference type="FunFam" id="2.10.25.10:FF:000001">
    <property type="entry name" value="Tenascin C"/>
    <property type="match status" value="1"/>
</dbReference>
<accession>A0A9J6CKU1</accession>
<keyword evidence="7" id="KW-0677">Repeat</keyword>
<dbReference type="FunFam" id="2.10.25.10:FF:000013">
    <property type="entry name" value="Teneurin transmembrane protein 4"/>
    <property type="match status" value="1"/>
</dbReference>
<dbReference type="InterPro" id="IPR000742">
    <property type="entry name" value="EGF"/>
</dbReference>
<dbReference type="Gene3D" id="2.10.25.10">
    <property type="entry name" value="Laminin"/>
    <property type="match status" value="6"/>
</dbReference>
<dbReference type="Pfam" id="PF25020">
    <property type="entry name" value="TTR_TEN1-4"/>
    <property type="match status" value="1"/>
</dbReference>
<feature type="disulfide bond" evidence="12">
    <location>
        <begin position="1193"/>
        <end position="1202"/>
    </location>
</feature>
<keyword evidence="11" id="KW-0325">Glycoprotein</keyword>
<dbReference type="Pfam" id="PF25024">
    <property type="entry name" value="EGF_TEN"/>
    <property type="match status" value="1"/>
</dbReference>
<feature type="compositionally biased region" description="Polar residues" evidence="13">
    <location>
        <begin position="52"/>
        <end position="74"/>
    </location>
</feature>
<reference evidence="16" key="1">
    <citation type="submission" date="2021-03" db="EMBL/GenBank/DDBJ databases">
        <title>Chromosome level genome of the anhydrobiotic midge Polypedilum vanderplanki.</title>
        <authorList>
            <person name="Yoshida Y."/>
            <person name="Kikawada T."/>
            <person name="Gusev O."/>
        </authorList>
    </citation>
    <scope>NUCLEOTIDE SEQUENCE</scope>
    <source>
        <strain evidence="16">NIAS01</strain>
        <tissue evidence="16">Whole body or cell culture</tissue>
    </source>
</reference>
<feature type="compositionally biased region" description="Polar residues" evidence="13">
    <location>
        <begin position="139"/>
        <end position="148"/>
    </location>
</feature>
<evidence type="ECO:0000256" key="10">
    <source>
        <dbReference type="ARBA" id="ARBA00023157"/>
    </source>
</evidence>
<dbReference type="EMBL" id="JADBJN010000001">
    <property type="protein sequence ID" value="KAG5682596.1"/>
    <property type="molecule type" value="Genomic_DNA"/>
</dbReference>
<evidence type="ECO:0000256" key="8">
    <source>
        <dbReference type="ARBA" id="ARBA00022989"/>
    </source>
</evidence>
<feature type="disulfide bond" evidence="12">
    <location>
        <begin position="1159"/>
        <end position="1168"/>
    </location>
</feature>
<feature type="compositionally biased region" description="Polar residues" evidence="13">
    <location>
        <begin position="116"/>
        <end position="127"/>
    </location>
</feature>
<keyword evidence="10 12" id="KW-1015">Disulfide bond</keyword>
<evidence type="ECO:0000256" key="9">
    <source>
        <dbReference type="ARBA" id="ARBA00023136"/>
    </source>
</evidence>
<organism evidence="16 17">
    <name type="scientific">Polypedilum vanderplanki</name>
    <name type="common">Sleeping chironomid midge</name>
    <dbReference type="NCBI Taxonomy" id="319348"/>
    <lineage>
        <taxon>Eukaryota</taxon>
        <taxon>Metazoa</taxon>
        <taxon>Ecdysozoa</taxon>
        <taxon>Arthropoda</taxon>
        <taxon>Hexapoda</taxon>
        <taxon>Insecta</taxon>
        <taxon>Pterygota</taxon>
        <taxon>Neoptera</taxon>
        <taxon>Endopterygota</taxon>
        <taxon>Diptera</taxon>
        <taxon>Nematocera</taxon>
        <taxon>Chironomoidea</taxon>
        <taxon>Chironomidae</taxon>
        <taxon>Chironominae</taxon>
        <taxon>Polypedilum</taxon>
        <taxon>Polypedilum</taxon>
    </lineage>
</organism>
<dbReference type="InterPro" id="IPR057629">
    <property type="entry name" value="Teneurin1-4_GBD"/>
</dbReference>
<proteinExistence type="inferred from homology"/>
<feature type="disulfide bond" evidence="12">
    <location>
        <begin position="1360"/>
        <end position="1369"/>
    </location>
</feature>
<dbReference type="SUPFAM" id="SSF49464">
    <property type="entry name" value="Carboxypeptidase regulatory domain-like"/>
    <property type="match status" value="1"/>
</dbReference>
<feature type="compositionally biased region" description="Polar residues" evidence="13">
    <location>
        <begin position="1"/>
        <end position="39"/>
    </location>
</feature>
<keyword evidence="8 14" id="KW-1133">Transmembrane helix</keyword>
<feature type="domain" description="EGF-like" evidence="15">
    <location>
        <begin position="1335"/>
        <end position="1370"/>
    </location>
</feature>
<evidence type="ECO:0000256" key="13">
    <source>
        <dbReference type="SAM" id="MobiDB-lite"/>
    </source>
</evidence>
<evidence type="ECO:0000256" key="4">
    <source>
        <dbReference type="ARBA" id="ARBA00022475"/>
    </source>
</evidence>
<feature type="region of interest" description="Disordered" evidence="13">
    <location>
        <begin position="1"/>
        <end position="75"/>
    </location>
</feature>
<feature type="disulfide bond" evidence="12">
    <location>
        <begin position="1339"/>
        <end position="1349"/>
    </location>
</feature>
<evidence type="ECO:0000256" key="12">
    <source>
        <dbReference type="PROSITE-ProRule" id="PRU00076"/>
    </source>
</evidence>
<feature type="domain" description="EGF-like" evidence="15">
    <location>
        <begin position="1133"/>
        <end position="1169"/>
    </location>
</feature>
<feature type="compositionally biased region" description="Basic and acidic residues" evidence="13">
    <location>
        <begin position="210"/>
        <end position="220"/>
    </location>
</feature>
<sequence length="1636" mass="182998">MSTHSGTIGRTNRALSLTNSNQMKRQRSVEWQQEKNYSSSEEENDRIGRINSDANMNNNLHRKNNSNTSPSRDSASVLAQLIAQTQQLSSNAERSYRSDCETDDGISMANDGEYVNGSSSQQLTNHSSKMKNRSPLAMRQSSPFPNEMTNRRMQQYNNAQERLRNGDSIFTAGKPAILTNNTLIRGSKALNNRRPITSSSSTISSQSTNNEKERKDKTLKDGSMQQRYMIDSELKGRGAGGGGFKLMSFKKQPGRIAKSKPKTASKTAAVVSSSDVKTSNYEPQKDYGMIFNKGLSKNSYIYNDYYRIDSKSRGIMQYLTSALFFRSGIKIAHEMNQYEEWDDADDQFWRLTTKAPYFENKIPGSRKNLPASAVNGAAIALGLESLLPLNIPTKSPLMYCKMTHELRQNQIKLNGRIYSCENGGILSIQCNEHDICNGNTTICNDNSRINEISCINGTLYSQIEMFCNESDAQNNLLFCFIGQLPRDIVSFIPTTKPAAIQTEESQSSLRRFFNSILEFFGFSSSSEDDNLKLQSEALMVKEEEEEIESKWIPQALEIPPEPVTTPEPHIYLVKSNDNKAIWHYYRSLSDIYLRSEKLKVPMSSFERNNVRTFTITEYNKMKENDIESEPPPEPAPPEINPLNSHRDISMASMSAISMKQPSNYVLKIDKNGDQIHEEFIPQSQHEYMTLGNAGGYSTTSRPTMPNGMSNSRMNVTMQSGQTLPGMQNTINSNHMSGSSQLMPGFPLKSSQPYSPSRFNLDKRFQYKCSWKLFSIALIFLSVILTALLAYFAAVSSMKPNIDPSNCILVQDVKSSQALANSQNNHLRSDMASVAGATYGGSTGMLSQHSTTTEDSLQTATTGATSAAATTPHHHVYQPKMDQQQLQIHTQPSITELKDFNVVHTSIVPPFQFWNIEFRNKHPAYIQFNFTLPWGANFAVYGRRNVLPSITQHDFVEFFKRERLDHNRLRKKRDVVDDITRHYERTHEMLADGSNTGTGTRRHDNKRLNHNNNNHHLKSIELLRDENEEEEVVPKPQMMDTSAFLHLTPDERHIIAKRSAQPKIDIDALKVNVTVLEFMDIGRWFLAIYNDELVAHQVQLIVSEAEGISNSCPNDCSGHGSCYLGKCDCIDGYQGVDCSKSVCPVLCSAHGHYGGGVCHCEEGWKGSECDIPVTECEMPTCSSHGRCIEGECHCDRGWKGPFCDQVDCQDPTCSGHGSCVSGQCFCKAGWQGEDCGTRDQQVYKCLPGCSDHGHYDLETGSCVCDRHWTGHDCSQAVCSLDCGPNGICESGRCRCNDGWTGSLCEQLTCDSRCSAHGQCKNGTCVCSQGWNGKYCTLPGCENGCSRHGQCTLEDGEYRCNCIEGWAGSDCSITLEMVCDDGVDNDEDGMIDCSDSECCSHSVCSEHIMCLSSNEPVDVLLRKQPPSVTASFFQRVKFLIEENSVQSYAHKDAYESESEFWNSFISRRVSVLRGQVVTAQGLGIVGVRVSVDRDSRFGFTLTRQGGWFDVMVNGGGAITLQFQRSPFRPMTRTVFVPWNQMLVLPPLLMHLLLKLNRVFVVRKDSTLKDRSICKDHDHELLRPHLTSTWMPNAIGSMSGRSVIFAEAEIVQESVQIPGSSLYLTYQSSKVPDTQALFV</sequence>
<keyword evidence="4" id="KW-1003">Cell membrane</keyword>
<comment type="subcellular location">
    <subcellularLocation>
        <location evidence="2">Cell membrane</location>
    </subcellularLocation>
    <subcellularLocation>
        <location evidence="1">Membrane</location>
        <topology evidence="1">Single-pass membrane protein</topology>
    </subcellularLocation>
</comment>
<dbReference type="InterPro" id="IPR051216">
    <property type="entry name" value="Teneurin"/>
</dbReference>
<evidence type="ECO:0000256" key="1">
    <source>
        <dbReference type="ARBA" id="ARBA00004167"/>
    </source>
</evidence>
<evidence type="ECO:0000313" key="17">
    <source>
        <dbReference type="Proteomes" id="UP001107558"/>
    </source>
</evidence>
<feature type="compositionally biased region" description="Low complexity" evidence="13">
    <location>
        <begin position="196"/>
        <end position="208"/>
    </location>
</feature>
<protein>
    <recommendedName>
        <fullName evidence="15">EGF-like domain-containing protein</fullName>
    </recommendedName>
</protein>
<dbReference type="Pfam" id="PF23093">
    <property type="entry name" value="GBD_Tenm3"/>
    <property type="match status" value="1"/>
</dbReference>
<keyword evidence="5 12" id="KW-0245">EGF-like domain</keyword>
<feature type="domain" description="EGF-like" evidence="15">
    <location>
        <begin position="1171"/>
        <end position="1203"/>
    </location>
</feature>
<dbReference type="PROSITE" id="PS00022">
    <property type="entry name" value="EGF_1"/>
    <property type="match status" value="3"/>
</dbReference>
<keyword evidence="9 14" id="KW-0472">Membrane</keyword>
<feature type="region of interest" description="Disordered" evidence="13">
    <location>
        <begin position="87"/>
        <end position="148"/>
    </location>
</feature>
<gene>
    <name evidence="16" type="ORF">PVAND_011940</name>
</gene>
<dbReference type="PROSITE" id="PS50026">
    <property type="entry name" value="EGF_3"/>
    <property type="match status" value="3"/>
</dbReference>
<dbReference type="Proteomes" id="UP001107558">
    <property type="component" value="Chromosome 1"/>
</dbReference>
<keyword evidence="6 14" id="KW-0812">Transmembrane</keyword>
<dbReference type="OrthoDB" id="442731at2759"/>
<feature type="region of interest" description="Disordered" evidence="13">
    <location>
        <begin position="189"/>
        <end position="225"/>
    </location>
</feature>
<evidence type="ECO:0000256" key="2">
    <source>
        <dbReference type="ARBA" id="ARBA00004236"/>
    </source>
</evidence>
<evidence type="ECO:0000256" key="14">
    <source>
        <dbReference type="SAM" id="Phobius"/>
    </source>
</evidence>
<evidence type="ECO:0000256" key="3">
    <source>
        <dbReference type="ARBA" id="ARBA00009385"/>
    </source>
</evidence>
<comment type="similarity">
    <text evidence="3">Belongs to the tenascin family. Teneurin subfamily.</text>
</comment>
<dbReference type="SMART" id="SM00181">
    <property type="entry name" value="EGF"/>
    <property type="match status" value="8"/>
</dbReference>
<dbReference type="GO" id="GO:0008045">
    <property type="term" value="P:motor neuron axon guidance"/>
    <property type="evidence" value="ECO:0007669"/>
    <property type="project" value="TreeGrafter"/>
</dbReference>
<dbReference type="PANTHER" id="PTHR11219:SF69">
    <property type="entry name" value="TENEURIN-A"/>
    <property type="match status" value="1"/>
</dbReference>
<feature type="region of interest" description="Disordered" evidence="13">
    <location>
        <begin position="990"/>
        <end position="1011"/>
    </location>
</feature>
<dbReference type="InterPro" id="IPR008969">
    <property type="entry name" value="CarboxyPept-like_regulatory"/>
</dbReference>